<sequence>MCRANYWFSNLSAERVTSWSSTRMEERGKREIPEKIRRPAASSGTNPTYENPGVTRPGIES</sequence>
<name>A0ABQ9GAG7_9NEOP</name>
<comment type="caution">
    <text evidence="2">The sequence shown here is derived from an EMBL/GenBank/DDBJ whole genome shotgun (WGS) entry which is preliminary data.</text>
</comment>
<dbReference type="Proteomes" id="UP001159363">
    <property type="component" value="Chromosome 12"/>
</dbReference>
<evidence type="ECO:0000313" key="2">
    <source>
        <dbReference type="EMBL" id="KAJ8869415.1"/>
    </source>
</evidence>
<reference evidence="2 3" key="1">
    <citation type="submission" date="2023-02" db="EMBL/GenBank/DDBJ databases">
        <title>LHISI_Scaffold_Assembly.</title>
        <authorList>
            <person name="Stuart O.P."/>
            <person name="Cleave R."/>
            <person name="Magrath M.J.L."/>
            <person name="Mikheyev A.S."/>
        </authorList>
    </citation>
    <scope>NUCLEOTIDE SEQUENCE [LARGE SCALE GENOMIC DNA]</scope>
    <source>
        <strain evidence="2">Daus_M_001</strain>
        <tissue evidence="2">Leg muscle</tissue>
    </source>
</reference>
<organism evidence="2 3">
    <name type="scientific">Dryococelus australis</name>
    <dbReference type="NCBI Taxonomy" id="614101"/>
    <lineage>
        <taxon>Eukaryota</taxon>
        <taxon>Metazoa</taxon>
        <taxon>Ecdysozoa</taxon>
        <taxon>Arthropoda</taxon>
        <taxon>Hexapoda</taxon>
        <taxon>Insecta</taxon>
        <taxon>Pterygota</taxon>
        <taxon>Neoptera</taxon>
        <taxon>Polyneoptera</taxon>
        <taxon>Phasmatodea</taxon>
        <taxon>Verophasmatodea</taxon>
        <taxon>Anareolatae</taxon>
        <taxon>Phasmatidae</taxon>
        <taxon>Eurycanthinae</taxon>
        <taxon>Dryococelus</taxon>
    </lineage>
</organism>
<proteinExistence type="predicted"/>
<gene>
    <name evidence="2" type="ORF">PR048_028405</name>
</gene>
<feature type="compositionally biased region" description="Basic and acidic residues" evidence="1">
    <location>
        <begin position="23"/>
        <end position="37"/>
    </location>
</feature>
<feature type="region of interest" description="Disordered" evidence="1">
    <location>
        <begin position="17"/>
        <end position="61"/>
    </location>
</feature>
<evidence type="ECO:0000313" key="3">
    <source>
        <dbReference type="Proteomes" id="UP001159363"/>
    </source>
</evidence>
<accession>A0ABQ9GAG7</accession>
<dbReference type="EMBL" id="JARBHB010000013">
    <property type="protein sequence ID" value="KAJ8869415.1"/>
    <property type="molecule type" value="Genomic_DNA"/>
</dbReference>
<keyword evidence="3" id="KW-1185">Reference proteome</keyword>
<evidence type="ECO:0000256" key="1">
    <source>
        <dbReference type="SAM" id="MobiDB-lite"/>
    </source>
</evidence>
<protein>
    <submittedName>
        <fullName evidence="2">Uncharacterized protein</fullName>
    </submittedName>
</protein>